<evidence type="ECO:0000313" key="4">
    <source>
        <dbReference type="Proteomes" id="UP001479436"/>
    </source>
</evidence>
<keyword evidence="4" id="KW-1185">Reference proteome</keyword>
<dbReference type="PROSITE" id="PS50297">
    <property type="entry name" value="ANK_REP_REGION"/>
    <property type="match status" value="1"/>
</dbReference>
<feature type="repeat" description="ANK" evidence="1">
    <location>
        <begin position="132"/>
        <end position="164"/>
    </location>
</feature>
<evidence type="ECO:0000256" key="1">
    <source>
        <dbReference type="PROSITE-ProRule" id="PRU00023"/>
    </source>
</evidence>
<comment type="caution">
    <text evidence="3">The sequence shown here is derived from an EMBL/GenBank/DDBJ whole genome shotgun (WGS) entry which is preliminary data.</text>
</comment>
<dbReference type="InterPro" id="IPR002110">
    <property type="entry name" value="Ankyrin_rpt"/>
</dbReference>
<proteinExistence type="predicted"/>
<dbReference type="EMBL" id="JASJQH010006916">
    <property type="protein sequence ID" value="KAK9727628.1"/>
    <property type="molecule type" value="Genomic_DNA"/>
</dbReference>
<dbReference type="SMART" id="SM00248">
    <property type="entry name" value="ANK"/>
    <property type="match status" value="1"/>
</dbReference>
<dbReference type="PROSITE" id="PS50088">
    <property type="entry name" value="ANK_REPEAT"/>
    <property type="match status" value="1"/>
</dbReference>
<feature type="region of interest" description="Disordered" evidence="2">
    <location>
        <begin position="280"/>
        <end position="302"/>
    </location>
</feature>
<name>A0ABR2W908_9FUNG</name>
<organism evidence="3 4">
    <name type="scientific">Basidiobolus ranarum</name>
    <dbReference type="NCBI Taxonomy" id="34480"/>
    <lineage>
        <taxon>Eukaryota</taxon>
        <taxon>Fungi</taxon>
        <taxon>Fungi incertae sedis</taxon>
        <taxon>Zoopagomycota</taxon>
        <taxon>Entomophthoromycotina</taxon>
        <taxon>Basidiobolomycetes</taxon>
        <taxon>Basidiobolales</taxon>
        <taxon>Basidiobolaceae</taxon>
        <taxon>Basidiobolus</taxon>
    </lineage>
</organism>
<accession>A0ABR2W908</accession>
<reference evidence="3 4" key="1">
    <citation type="submission" date="2023-04" db="EMBL/GenBank/DDBJ databases">
        <title>Genome of Basidiobolus ranarum AG-B5.</title>
        <authorList>
            <person name="Stajich J.E."/>
            <person name="Carter-House D."/>
            <person name="Gryganskyi A."/>
        </authorList>
    </citation>
    <scope>NUCLEOTIDE SEQUENCE [LARGE SCALE GENOMIC DNA]</scope>
    <source>
        <strain evidence="3 4">AG-B5</strain>
    </source>
</reference>
<feature type="compositionally biased region" description="Polar residues" evidence="2">
    <location>
        <begin position="282"/>
        <end position="293"/>
    </location>
</feature>
<dbReference type="InterPro" id="IPR036770">
    <property type="entry name" value="Ankyrin_rpt-contain_sf"/>
</dbReference>
<protein>
    <submittedName>
        <fullName evidence="3">Uncharacterized protein</fullName>
    </submittedName>
</protein>
<sequence>MLFTSIPHTISTLGLFYENHPHDCPERLVELWFDSIEKMKLLEIYRLLFTNPQLIKVRSNGHLVYPVHSMKEANHCLGPATSNMNSLQVAMLYFYSAKEYGNHEEINLRKAVVDIVFDASNEKDLATDVWGDRNTTLHLAAFMNDEELVHLLLQKGCTPDTTNQHGYSCLGVTSSPIILDLFRRVSPLLDAAPKHYPSTLHVEKNQLPSKMTLRSKVEQDHVNEFLEIPSLNQLLSQRDISPPWPMVNDTTPSSRKDSTLHQDITNTLLTTDSLERKVYSQMKKSSQLSTNPASKDKGTPDFYSSMKKKGSTMMTIHYKKFPHFESIKSMNISQFWKKIKPHKSTSGCISGSDMDIENFNIVHQSRMKWSWNWFNTLNKSKAPL</sequence>
<dbReference type="Gene3D" id="1.25.40.20">
    <property type="entry name" value="Ankyrin repeat-containing domain"/>
    <property type="match status" value="1"/>
</dbReference>
<gene>
    <name evidence="3" type="ORF">K7432_001712</name>
</gene>
<dbReference type="Pfam" id="PF00023">
    <property type="entry name" value="Ank"/>
    <property type="match status" value="1"/>
</dbReference>
<keyword evidence="1" id="KW-0040">ANK repeat</keyword>
<dbReference type="SUPFAM" id="SSF48403">
    <property type="entry name" value="Ankyrin repeat"/>
    <property type="match status" value="1"/>
</dbReference>
<evidence type="ECO:0000256" key="2">
    <source>
        <dbReference type="SAM" id="MobiDB-lite"/>
    </source>
</evidence>
<evidence type="ECO:0000313" key="3">
    <source>
        <dbReference type="EMBL" id="KAK9727628.1"/>
    </source>
</evidence>
<dbReference type="Proteomes" id="UP001479436">
    <property type="component" value="Unassembled WGS sequence"/>
</dbReference>